<evidence type="ECO:0000256" key="1">
    <source>
        <dbReference type="SAM" id="MobiDB-lite"/>
    </source>
</evidence>
<dbReference type="Proteomes" id="UP000824890">
    <property type="component" value="Unassembled WGS sequence"/>
</dbReference>
<dbReference type="EMBL" id="JAGKQM010000005">
    <property type="protein sequence ID" value="KAH0925176.1"/>
    <property type="molecule type" value="Genomic_DNA"/>
</dbReference>
<dbReference type="PANTHER" id="PTHR31390">
    <property type="entry name" value="EXPRESSED PROTEIN"/>
    <property type="match status" value="1"/>
</dbReference>
<organism evidence="3 4">
    <name type="scientific">Brassica napus</name>
    <name type="common">Rape</name>
    <dbReference type="NCBI Taxonomy" id="3708"/>
    <lineage>
        <taxon>Eukaryota</taxon>
        <taxon>Viridiplantae</taxon>
        <taxon>Streptophyta</taxon>
        <taxon>Embryophyta</taxon>
        <taxon>Tracheophyta</taxon>
        <taxon>Spermatophyta</taxon>
        <taxon>Magnoliopsida</taxon>
        <taxon>eudicotyledons</taxon>
        <taxon>Gunneridae</taxon>
        <taxon>Pentapetalae</taxon>
        <taxon>rosids</taxon>
        <taxon>malvids</taxon>
        <taxon>Brassicales</taxon>
        <taxon>Brassicaceae</taxon>
        <taxon>Brassiceae</taxon>
        <taxon>Brassica</taxon>
    </lineage>
</organism>
<sequence>MKESVRQQRASTVHEDRYHRDKDELVKRDMLDPPRRTQDILFGVLDWKHFEHSKVDSTSQGTEGAWCSYDTDPMEASTSSLELDLATGVVKRLELDSKPQAASKMHKEHQDRRQDDVLGECSSLVNVTERNQNSLLDQKIPTMTSKKERHASPNRRFSFSHMSRSFSSKESSSSVPTFSSTSHASDKSGPLTFNDSVYTNHSTRTKPNVHTRARSGPLIIPKTEKNVSLQMEKNQCSSRSHAILQFTLRKGISLFQFVVDNNVLAATMKSSDSSTRSYTLYTIKEVKNKNGNWLGRHKNNHPFIHTVIGQMKTNSDSATRKSESEKTEPAFKMVTHDNELHSAEFGSTVFLLEAFFISLAVSNYQNWCEEEE</sequence>
<feature type="compositionally biased region" description="Polar residues" evidence="1">
    <location>
        <begin position="129"/>
        <end position="144"/>
    </location>
</feature>
<evidence type="ECO:0000313" key="4">
    <source>
        <dbReference type="Proteomes" id="UP000824890"/>
    </source>
</evidence>
<accession>A0ABQ8D741</accession>
<reference evidence="3 4" key="1">
    <citation type="submission" date="2021-05" db="EMBL/GenBank/DDBJ databases">
        <title>Genome Assembly of Synthetic Allotetraploid Brassica napus Reveals Homoeologous Exchanges between Subgenomes.</title>
        <authorList>
            <person name="Davis J.T."/>
        </authorList>
    </citation>
    <scope>NUCLEOTIDE SEQUENCE [LARGE SCALE GENOMIC DNA]</scope>
    <source>
        <strain evidence="4">cv. Da-Ae</strain>
        <tissue evidence="3">Seedling</tissue>
    </source>
</reference>
<protein>
    <recommendedName>
        <fullName evidence="5">FHA domain-containing protein</fullName>
    </recommendedName>
</protein>
<evidence type="ECO:0008006" key="5">
    <source>
        <dbReference type="Google" id="ProtNLM"/>
    </source>
</evidence>
<dbReference type="EMBL" id="JAGKQM010000005">
    <property type="protein sequence ID" value="KAH0925186.1"/>
    <property type="molecule type" value="Genomic_DNA"/>
</dbReference>
<comment type="caution">
    <text evidence="3">The sequence shown here is derived from an EMBL/GenBank/DDBJ whole genome shotgun (WGS) entry which is preliminary data.</text>
</comment>
<feature type="region of interest" description="Disordered" evidence="1">
    <location>
        <begin position="1"/>
        <end position="25"/>
    </location>
</feature>
<feature type="compositionally biased region" description="Polar residues" evidence="1">
    <location>
        <begin position="191"/>
        <end position="202"/>
    </location>
</feature>
<evidence type="ECO:0000313" key="3">
    <source>
        <dbReference type="EMBL" id="KAH0925186.1"/>
    </source>
</evidence>
<feature type="region of interest" description="Disordered" evidence="1">
    <location>
        <begin position="129"/>
        <end position="210"/>
    </location>
</feature>
<proteinExistence type="predicted"/>
<evidence type="ECO:0000313" key="2">
    <source>
        <dbReference type="EMBL" id="KAH0925176.1"/>
    </source>
</evidence>
<keyword evidence="4" id="KW-1185">Reference proteome</keyword>
<feature type="compositionally biased region" description="Low complexity" evidence="1">
    <location>
        <begin position="157"/>
        <end position="183"/>
    </location>
</feature>
<feature type="region of interest" description="Disordered" evidence="1">
    <location>
        <begin position="98"/>
        <end position="117"/>
    </location>
</feature>
<name>A0ABQ8D741_BRANA</name>
<gene>
    <name evidence="2" type="ORF">HID58_017432</name>
    <name evidence="3" type="ORF">HID58_017442</name>
</gene>
<dbReference type="PANTHER" id="PTHR31390:SF15">
    <property type="entry name" value="TUBBY C-TERMINAL DOMAIN-CONTAINING PROTEIN"/>
    <property type="match status" value="1"/>
</dbReference>